<comment type="caution">
    <text evidence="3">The sequence shown here is derived from an EMBL/GenBank/DDBJ whole genome shotgun (WGS) entry which is preliminary data.</text>
</comment>
<evidence type="ECO:0000313" key="4">
    <source>
        <dbReference type="Proteomes" id="UP001257627"/>
    </source>
</evidence>
<evidence type="ECO:0000256" key="1">
    <source>
        <dbReference type="SAM" id="MobiDB-lite"/>
    </source>
</evidence>
<keyword evidence="2" id="KW-1133">Transmembrane helix</keyword>
<reference evidence="3 4" key="1">
    <citation type="submission" date="2023-02" db="EMBL/GenBank/DDBJ databases">
        <authorList>
            <person name="Maleckis M."/>
        </authorList>
    </citation>
    <scope>NUCLEOTIDE SEQUENCE [LARGE SCALE GENOMIC DNA]</scope>
    <source>
        <strain evidence="3 4">P8-A2</strain>
    </source>
</reference>
<feature type="transmembrane region" description="Helical" evidence="2">
    <location>
        <begin position="12"/>
        <end position="39"/>
    </location>
</feature>
<evidence type="ECO:0000256" key="2">
    <source>
        <dbReference type="SAM" id="Phobius"/>
    </source>
</evidence>
<evidence type="ECO:0000313" key="3">
    <source>
        <dbReference type="EMBL" id="MDU8999630.1"/>
    </source>
</evidence>
<sequence>MSAMDTDGTVLAAAQGLLIIGPLAVGVVLVAVLVGVVWWGRRKRQQQPPPPRPEEQPRLPDSGPVHEVREHREPNELPPSEHRLTPHELKRTNGS</sequence>
<dbReference type="InterPro" id="IPR045513">
    <property type="entry name" value="DUF6479"/>
</dbReference>
<feature type="compositionally biased region" description="Basic and acidic residues" evidence="1">
    <location>
        <begin position="52"/>
        <end position="95"/>
    </location>
</feature>
<accession>A0ABU3V0D3</accession>
<keyword evidence="4" id="KW-1185">Reference proteome</keyword>
<proteinExistence type="predicted"/>
<dbReference type="RefSeq" id="WP_159055275.1">
    <property type="nucleotide sequence ID" value="NZ_JARAKF010000001.1"/>
</dbReference>
<dbReference type="Proteomes" id="UP001257627">
    <property type="component" value="Unassembled WGS sequence"/>
</dbReference>
<gene>
    <name evidence="3" type="ORF">PU648_46225</name>
</gene>
<feature type="region of interest" description="Disordered" evidence="1">
    <location>
        <begin position="42"/>
        <end position="95"/>
    </location>
</feature>
<dbReference type="Pfam" id="PF20087">
    <property type="entry name" value="DUF6479"/>
    <property type="match status" value="1"/>
</dbReference>
<name>A0ABU3V0D3_9ACTN</name>
<keyword evidence="2" id="KW-0472">Membrane</keyword>
<organism evidence="3 4">
    <name type="scientific">Streptomyces mirabilis</name>
    <dbReference type="NCBI Taxonomy" id="68239"/>
    <lineage>
        <taxon>Bacteria</taxon>
        <taxon>Bacillati</taxon>
        <taxon>Actinomycetota</taxon>
        <taxon>Actinomycetes</taxon>
        <taxon>Kitasatosporales</taxon>
        <taxon>Streptomycetaceae</taxon>
        <taxon>Streptomyces</taxon>
    </lineage>
</organism>
<dbReference type="EMBL" id="JARAKF010000001">
    <property type="protein sequence ID" value="MDU8999630.1"/>
    <property type="molecule type" value="Genomic_DNA"/>
</dbReference>
<protein>
    <submittedName>
        <fullName evidence="3">DUF6479 family protein</fullName>
    </submittedName>
</protein>
<keyword evidence="2" id="KW-0812">Transmembrane</keyword>